<evidence type="ECO:0000313" key="1">
    <source>
        <dbReference type="EMBL" id="SBO15762.1"/>
    </source>
</evidence>
<sequence length="285" mass="32744">MRNKQDASGGDNSTVNQAGGDVNLSTTINYGMGYTEAKDLFMDLFHIEFMKLGKDVEHLINERAEKIVVDYLNKLVQEDPNLIQNTKNPDIRYDIIEAQKAYARLGDQEMADLLVKILVERTKSTENTFKNIALNESLSVIPKLTSKQIDVITLIYLVRYYSFVPTFKMPFDFYYQTLVNFLAVEIPNSEMFYQHLQYSGCLSISIGSSSFADIFMHKFPHLFKDETEVNSFISSYSDVSQLKNKWDNTKMCNTSLTSVGLVIAITNINRIMNYTWDVGIWFQEN</sequence>
<proteinExistence type="predicted"/>
<evidence type="ECO:0000313" key="2">
    <source>
        <dbReference type="EMBL" id="SFI12093.1"/>
    </source>
</evidence>
<name>A0AB38BKV0_9LACT</name>
<dbReference type="RefSeq" id="WP_086989214.1">
    <property type="nucleotide sequence ID" value="NZ_FJMZ01000019.1"/>
</dbReference>
<gene>
    <name evidence="2" type="ORF">SAMN04488507_10547</name>
    <name evidence="1" type="ORF">TFLO_1783</name>
</gene>
<keyword evidence="3" id="KW-1185">Reference proteome</keyword>
<comment type="caution">
    <text evidence="2">The sequence shown here is derived from an EMBL/GenBank/DDBJ whole genome shotgun (WGS) entry which is preliminary data.</text>
</comment>
<dbReference type="Proteomes" id="UP000195947">
    <property type="component" value="Unassembled WGS sequence"/>
</dbReference>
<dbReference type="Proteomes" id="UP000199686">
    <property type="component" value="Unassembled WGS sequence"/>
</dbReference>
<reference evidence="2 4" key="2">
    <citation type="submission" date="2016-10" db="EMBL/GenBank/DDBJ databases">
        <authorList>
            <person name="Varghese N."/>
            <person name="Submissions S."/>
        </authorList>
    </citation>
    <scope>NUCLEOTIDE SEQUENCE [LARGE SCALE GENOMIC DNA]</scope>
    <source>
        <strain evidence="2 4">DSM 2094</strain>
    </source>
</reference>
<protein>
    <submittedName>
        <fullName evidence="2">Uncharacterized protein</fullName>
    </submittedName>
</protein>
<evidence type="ECO:0000313" key="4">
    <source>
        <dbReference type="Proteomes" id="UP000199686"/>
    </source>
</evidence>
<dbReference type="EMBL" id="FJMZ01000019">
    <property type="protein sequence ID" value="SBO15762.1"/>
    <property type="molecule type" value="Genomic_DNA"/>
</dbReference>
<dbReference type="NCBIfam" id="NF045477">
    <property type="entry name" value="LPO_1073_dom"/>
    <property type="match status" value="1"/>
</dbReference>
<reference evidence="1 3" key="1">
    <citation type="submission" date="2016-02" db="EMBL/GenBank/DDBJ databases">
        <authorList>
            <person name="Strepis N."/>
        </authorList>
    </citation>
    <scope>NUCLEOTIDE SEQUENCE [LARGE SCALE GENOMIC DNA]</scope>
    <source>
        <strain evidence="1">Trichococcus flocculiformis</strain>
    </source>
</reference>
<dbReference type="AlphaFoldDB" id="A0AB38BKV0"/>
<dbReference type="InterPro" id="IPR053773">
    <property type="entry name" value="Vpar_1526-like"/>
</dbReference>
<evidence type="ECO:0000313" key="3">
    <source>
        <dbReference type="Proteomes" id="UP000195947"/>
    </source>
</evidence>
<organism evidence="2 4">
    <name type="scientific">Trichococcus flocculiformis</name>
    <dbReference type="NCBI Taxonomy" id="82803"/>
    <lineage>
        <taxon>Bacteria</taxon>
        <taxon>Bacillati</taxon>
        <taxon>Bacillota</taxon>
        <taxon>Bacilli</taxon>
        <taxon>Lactobacillales</taxon>
        <taxon>Carnobacteriaceae</taxon>
        <taxon>Trichococcus</taxon>
    </lineage>
</organism>
<accession>A0AB38BKV0</accession>
<dbReference type="EMBL" id="FOQC01000054">
    <property type="protein sequence ID" value="SFI12093.1"/>
    <property type="molecule type" value="Genomic_DNA"/>
</dbReference>